<feature type="transmembrane region" description="Helical" evidence="1">
    <location>
        <begin position="12"/>
        <end position="32"/>
    </location>
</feature>
<reference evidence="2" key="2">
    <citation type="submission" date="2021-01" db="EMBL/GenBank/DDBJ databases">
        <authorList>
            <person name="Schikora-Tamarit M.A."/>
        </authorList>
    </citation>
    <scope>NUCLEOTIDE SEQUENCE</scope>
    <source>
        <strain evidence="2">CBS2887</strain>
    </source>
</reference>
<evidence type="ECO:0000256" key="1">
    <source>
        <dbReference type="SAM" id="Phobius"/>
    </source>
</evidence>
<proteinExistence type="predicted"/>
<gene>
    <name evidence="2" type="ORF">WICPIJ_003792</name>
</gene>
<dbReference type="EMBL" id="JAEUBG010002086">
    <property type="protein sequence ID" value="KAH3685248.1"/>
    <property type="molecule type" value="Genomic_DNA"/>
</dbReference>
<reference evidence="2" key="1">
    <citation type="journal article" date="2021" name="Open Biol.">
        <title>Shared evolutionary footprints suggest mitochondrial oxidative damage underlies multiple complex I losses in fungi.</title>
        <authorList>
            <person name="Schikora-Tamarit M.A."/>
            <person name="Marcet-Houben M."/>
            <person name="Nosek J."/>
            <person name="Gabaldon T."/>
        </authorList>
    </citation>
    <scope>NUCLEOTIDE SEQUENCE</scope>
    <source>
        <strain evidence="2">CBS2887</strain>
    </source>
</reference>
<comment type="caution">
    <text evidence="2">The sequence shown here is derived from an EMBL/GenBank/DDBJ whole genome shotgun (WGS) entry which is preliminary data.</text>
</comment>
<dbReference type="AlphaFoldDB" id="A0A9P8TMP9"/>
<evidence type="ECO:0000313" key="3">
    <source>
        <dbReference type="Proteomes" id="UP000774326"/>
    </source>
</evidence>
<organism evidence="2 3">
    <name type="scientific">Wickerhamomyces pijperi</name>
    <name type="common">Yeast</name>
    <name type="synonym">Pichia pijperi</name>
    <dbReference type="NCBI Taxonomy" id="599730"/>
    <lineage>
        <taxon>Eukaryota</taxon>
        <taxon>Fungi</taxon>
        <taxon>Dikarya</taxon>
        <taxon>Ascomycota</taxon>
        <taxon>Saccharomycotina</taxon>
        <taxon>Saccharomycetes</taxon>
        <taxon>Phaffomycetales</taxon>
        <taxon>Wickerhamomycetaceae</taxon>
        <taxon>Wickerhamomyces</taxon>
    </lineage>
</organism>
<keyword evidence="1" id="KW-1133">Transmembrane helix</keyword>
<evidence type="ECO:0000313" key="2">
    <source>
        <dbReference type="EMBL" id="KAH3685248.1"/>
    </source>
</evidence>
<name>A0A9P8TMP9_WICPI</name>
<keyword evidence="3" id="KW-1185">Reference proteome</keyword>
<keyword evidence="1" id="KW-0812">Transmembrane</keyword>
<keyword evidence="1" id="KW-0472">Membrane</keyword>
<protein>
    <submittedName>
        <fullName evidence="2">Uncharacterized protein</fullName>
    </submittedName>
</protein>
<sequence>MRQNRIIPRDQVSNLKGLYAGVVTVQVFMVWVQEAFQGIKLLLRHVVGKVSDTEICDLAASVVIEKHILRFQVSVDVASVMHELHTQRNLLEETELLSDGTRLERRLQHHREHVSKLAELHKNTPASGHRGGGRNLETEMSRHDKLAVGQFGSNLELLDDTTEAEAPVPQFFSLPDALSGNVNISVNVEAICLCLWSRKSFGSKIGNGRMFFFSSSTDPTVPLVWPLIKEYIDGLRETLLMECEVGFRLGDAWPKFGEAKLGTFLAPAISLPNPMNGVVSLVNGVGLMLVDALLTTEGGR</sequence>
<dbReference type="Proteomes" id="UP000774326">
    <property type="component" value="Unassembled WGS sequence"/>
</dbReference>
<accession>A0A9P8TMP9</accession>